<dbReference type="GO" id="GO:0046933">
    <property type="term" value="F:proton-transporting ATP synthase activity, rotational mechanism"/>
    <property type="evidence" value="ECO:0007669"/>
    <property type="project" value="UniProtKB-UniRule"/>
</dbReference>
<dbReference type="EMBL" id="MBEE01000085">
    <property type="protein sequence ID" value="OCB56953.1"/>
    <property type="molecule type" value="Genomic_DNA"/>
</dbReference>
<keyword evidence="9 10" id="KW-0066">ATP synthesis</keyword>
<dbReference type="AlphaFoldDB" id="A0A1B9DA14"/>
<evidence type="ECO:0000256" key="4">
    <source>
        <dbReference type="ARBA" id="ARBA00022448"/>
    </source>
</evidence>
<evidence type="ECO:0000256" key="2">
    <source>
        <dbReference type="ARBA" id="ARBA00004170"/>
    </source>
</evidence>
<comment type="similarity">
    <text evidence="3 10">Belongs to the ATPase gamma chain family.</text>
</comment>
<evidence type="ECO:0000256" key="5">
    <source>
        <dbReference type="ARBA" id="ARBA00022781"/>
    </source>
</evidence>
<protein>
    <recommendedName>
        <fullName evidence="10">ATP synthase gamma chain</fullName>
    </recommendedName>
    <alternativeName>
        <fullName evidence="10">ATP synthase F1 sector gamma subunit</fullName>
    </alternativeName>
    <alternativeName>
        <fullName evidence="10">F-ATPase gamma subunit</fullName>
    </alternativeName>
</protein>
<dbReference type="InterPro" id="IPR035968">
    <property type="entry name" value="ATP_synth_F1_ATPase_gsu"/>
</dbReference>
<keyword evidence="4 10" id="KW-0813">Transport</keyword>
<comment type="function">
    <text evidence="1 10">Produces ATP from ADP in the presence of a proton gradient across the membrane. The gamma chain is believed to be important in regulating ATPase activity and the flow of protons through the CF(0) complex.</text>
</comment>
<evidence type="ECO:0000256" key="3">
    <source>
        <dbReference type="ARBA" id="ARBA00007681"/>
    </source>
</evidence>
<dbReference type="Gene3D" id="1.10.287.80">
    <property type="entry name" value="ATP synthase, gamma subunit, helix hairpin domain"/>
    <property type="match status" value="1"/>
</dbReference>
<dbReference type="InterPro" id="IPR023632">
    <property type="entry name" value="ATP_synth_F1_gsu_CS"/>
</dbReference>
<keyword evidence="6 10" id="KW-0406">Ion transport</keyword>
<dbReference type="PANTHER" id="PTHR11693:SF22">
    <property type="entry name" value="ATP SYNTHASE SUBUNIT GAMMA, MITOCHONDRIAL"/>
    <property type="match status" value="1"/>
</dbReference>
<dbReference type="Proteomes" id="UP000092683">
    <property type="component" value="Unassembled WGS sequence"/>
</dbReference>
<evidence type="ECO:0000256" key="10">
    <source>
        <dbReference type="HAMAP-Rule" id="MF_00815"/>
    </source>
</evidence>
<dbReference type="Pfam" id="PF00231">
    <property type="entry name" value="ATP-synt"/>
    <property type="match status" value="1"/>
</dbReference>
<accession>A0A1B9DA14</accession>
<dbReference type="GO" id="GO:0042777">
    <property type="term" value="P:proton motive force-driven plasma membrane ATP synthesis"/>
    <property type="evidence" value="ECO:0007669"/>
    <property type="project" value="UniProtKB-UniRule"/>
</dbReference>
<dbReference type="NCBIfam" id="NF004145">
    <property type="entry name" value="PRK05621.1-2"/>
    <property type="match status" value="1"/>
</dbReference>
<evidence type="ECO:0000256" key="9">
    <source>
        <dbReference type="ARBA" id="ARBA00023310"/>
    </source>
</evidence>
<evidence type="ECO:0000313" key="12">
    <source>
        <dbReference type="Proteomes" id="UP000092683"/>
    </source>
</evidence>
<reference evidence="11 12" key="1">
    <citation type="submission" date="2016-06" db="EMBL/GenBank/DDBJ databases">
        <authorList>
            <person name="Kjaerup R.B."/>
            <person name="Dalgaard T.S."/>
            <person name="Juul-Madsen H.R."/>
        </authorList>
    </citation>
    <scope>NUCLEOTIDE SEQUENCE [LARGE SCALE GENOMIC DNA]</scope>
    <source>
        <strain evidence="11 12">E3012</strain>
    </source>
</reference>
<keyword evidence="8 10" id="KW-0139">CF(1)</keyword>
<keyword evidence="7 10" id="KW-0472">Membrane</keyword>
<comment type="caution">
    <text evidence="11">The sequence shown here is derived from an EMBL/GenBank/DDBJ whole genome shotgun (WGS) entry which is preliminary data.</text>
</comment>
<name>A0A1B9DA14_MYCMA</name>
<dbReference type="GO" id="GO:0005524">
    <property type="term" value="F:ATP binding"/>
    <property type="evidence" value="ECO:0007669"/>
    <property type="project" value="UniProtKB-UniRule"/>
</dbReference>
<dbReference type="NCBIfam" id="TIGR01146">
    <property type="entry name" value="ATPsyn_F1gamma"/>
    <property type="match status" value="1"/>
</dbReference>
<dbReference type="GO" id="GO:0045259">
    <property type="term" value="C:proton-transporting ATP synthase complex"/>
    <property type="evidence" value="ECO:0007669"/>
    <property type="project" value="UniProtKB-KW"/>
</dbReference>
<evidence type="ECO:0000313" key="11">
    <source>
        <dbReference type="EMBL" id="OCB56953.1"/>
    </source>
</evidence>
<dbReference type="PRINTS" id="PR00126">
    <property type="entry name" value="ATPASEGAMMA"/>
</dbReference>
<dbReference type="OrthoDB" id="9812769at2"/>
<sequence>MAATLRELRGRIRSAGSIKKITKAQEMIATSRIGKAQARLEAARPYAFQITAMLTTLSSEAALDHPLLVEREEPKRAGVLVVSSDRGLCGAYNSSIFRRSEELFSLLREEGKTPVVYTVGRKALNYFKFRNWDITESWTGFSEQPSYENAAEIASTLVETFMKGAGDDESQDDQGVDELHIVYSEFKSMMSQAAVAHRIAPLVVEYVEETEELHTLYSFEPDATTLFESLLPRYVTTRVYAALLESAASELASRQRAMKSATDNADDLIKELTLMANRERQAQITQEISEIVGGANALADAK</sequence>
<dbReference type="Gene3D" id="3.40.1380.10">
    <property type="match status" value="1"/>
</dbReference>
<dbReference type="RefSeq" id="WP_007169272.1">
    <property type="nucleotide sequence ID" value="NZ_MBEA01000098.1"/>
</dbReference>
<dbReference type="PROSITE" id="PS00153">
    <property type="entry name" value="ATPASE_GAMMA"/>
    <property type="match status" value="1"/>
</dbReference>
<evidence type="ECO:0000256" key="7">
    <source>
        <dbReference type="ARBA" id="ARBA00023136"/>
    </source>
</evidence>
<organism evidence="11 12">
    <name type="scientific">Mycobacterium malmoense</name>
    <dbReference type="NCBI Taxonomy" id="1780"/>
    <lineage>
        <taxon>Bacteria</taxon>
        <taxon>Bacillati</taxon>
        <taxon>Actinomycetota</taxon>
        <taxon>Actinomycetes</taxon>
        <taxon>Mycobacteriales</taxon>
        <taxon>Mycobacteriaceae</taxon>
        <taxon>Mycobacterium</taxon>
    </lineage>
</organism>
<dbReference type="InterPro" id="IPR000131">
    <property type="entry name" value="ATP_synth_F1_gsu"/>
</dbReference>
<evidence type="ECO:0000256" key="6">
    <source>
        <dbReference type="ARBA" id="ARBA00023065"/>
    </source>
</evidence>
<keyword evidence="10" id="KW-1003">Cell membrane</keyword>
<evidence type="ECO:0000256" key="8">
    <source>
        <dbReference type="ARBA" id="ARBA00023196"/>
    </source>
</evidence>
<dbReference type="PANTHER" id="PTHR11693">
    <property type="entry name" value="ATP SYNTHASE GAMMA CHAIN"/>
    <property type="match status" value="1"/>
</dbReference>
<comment type="subunit">
    <text evidence="10">F-type ATPases have 2 components, CF(1) - the catalytic core - and CF(0) - the membrane proton channel. CF(1) has five subunits: alpha(3), beta(3), gamma(1), delta(1), epsilon(1). CF(0) has three main subunits: a, b and c.</text>
</comment>
<dbReference type="HAMAP" id="MF_00815">
    <property type="entry name" value="ATP_synth_gamma_bact"/>
    <property type="match status" value="1"/>
</dbReference>
<comment type="subcellular location">
    <subcellularLocation>
        <location evidence="10">Cell membrane</location>
        <topology evidence="10">Peripheral membrane protein</topology>
    </subcellularLocation>
    <subcellularLocation>
        <location evidence="2">Membrane</location>
        <topology evidence="2">Peripheral membrane protein</topology>
    </subcellularLocation>
</comment>
<dbReference type="GO" id="GO:0005886">
    <property type="term" value="C:plasma membrane"/>
    <property type="evidence" value="ECO:0007669"/>
    <property type="project" value="UniProtKB-SubCell"/>
</dbReference>
<proteinExistence type="inferred from homology"/>
<gene>
    <name evidence="10" type="primary">atpG</name>
    <name evidence="11" type="ORF">A5677_17415</name>
</gene>
<evidence type="ECO:0000256" key="1">
    <source>
        <dbReference type="ARBA" id="ARBA00003456"/>
    </source>
</evidence>
<dbReference type="SUPFAM" id="SSF52943">
    <property type="entry name" value="ATP synthase (F1-ATPase), gamma subunit"/>
    <property type="match status" value="1"/>
</dbReference>
<keyword evidence="5 10" id="KW-0375">Hydrogen ion transport</keyword>
<dbReference type="CDD" id="cd12151">
    <property type="entry name" value="F1-ATPase_gamma"/>
    <property type="match status" value="1"/>
</dbReference>